<sequence>MPVIRDDHREHALNVVFWDLNDEETRVTQYVDRLSQLKRLADLIEREDVKLTIKSSSTQEPETRTPTAHELRELLRLFLLPSSNGYVGVDVFAESPMNTLRTPQREKYLKKPATKGDTSSNARMPKDIGGTLSEPINTSNKDSEMQIEARSAQPARSSKAEGQSKRRLLEVDDSSEDDAPVSNKRRKGAATKGKSCLGTRLL</sequence>
<gene>
    <name evidence="3" type="ORF">SEPMUDRAFT_152017</name>
</gene>
<name>M3BQB1_SPHMS</name>
<feature type="compositionally biased region" description="Basic and acidic residues" evidence="2">
    <location>
        <begin position="158"/>
        <end position="170"/>
    </location>
</feature>
<protein>
    <submittedName>
        <fullName evidence="3">Uncharacterized protein</fullName>
    </submittedName>
</protein>
<reference evidence="3 4" key="1">
    <citation type="journal article" date="2012" name="PLoS Pathog.">
        <title>Diverse lifestyles and strategies of plant pathogenesis encoded in the genomes of eighteen Dothideomycetes fungi.</title>
        <authorList>
            <person name="Ohm R.A."/>
            <person name="Feau N."/>
            <person name="Henrissat B."/>
            <person name="Schoch C.L."/>
            <person name="Horwitz B.A."/>
            <person name="Barry K.W."/>
            <person name="Condon B.J."/>
            <person name="Copeland A.C."/>
            <person name="Dhillon B."/>
            <person name="Glaser F."/>
            <person name="Hesse C.N."/>
            <person name="Kosti I."/>
            <person name="LaButti K."/>
            <person name="Lindquist E.A."/>
            <person name="Lucas S."/>
            <person name="Salamov A.A."/>
            <person name="Bradshaw R.E."/>
            <person name="Ciuffetti L."/>
            <person name="Hamelin R.C."/>
            <person name="Kema G.H.J."/>
            <person name="Lawrence C."/>
            <person name="Scott J.A."/>
            <person name="Spatafora J.W."/>
            <person name="Turgeon B.G."/>
            <person name="de Wit P.J.G.M."/>
            <person name="Zhong S."/>
            <person name="Goodwin S.B."/>
            <person name="Grigoriev I.V."/>
        </authorList>
    </citation>
    <scope>NUCLEOTIDE SEQUENCE [LARGE SCALE GENOMIC DNA]</scope>
    <source>
        <strain evidence="3 4">SO2202</strain>
    </source>
</reference>
<evidence type="ECO:0000256" key="1">
    <source>
        <dbReference type="SAM" id="Coils"/>
    </source>
</evidence>
<feature type="region of interest" description="Disordered" evidence="2">
    <location>
        <begin position="102"/>
        <end position="202"/>
    </location>
</feature>
<keyword evidence="4" id="KW-1185">Reference proteome</keyword>
<dbReference type="AlphaFoldDB" id="M3BQB1"/>
<dbReference type="Proteomes" id="UP000016931">
    <property type="component" value="Unassembled WGS sequence"/>
</dbReference>
<accession>M3BQB1</accession>
<organism evidence="3 4">
    <name type="scientific">Sphaerulina musiva (strain SO2202)</name>
    <name type="common">Poplar stem canker fungus</name>
    <name type="synonym">Septoria musiva</name>
    <dbReference type="NCBI Taxonomy" id="692275"/>
    <lineage>
        <taxon>Eukaryota</taxon>
        <taxon>Fungi</taxon>
        <taxon>Dikarya</taxon>
        <taxon>Ascomycota</taxon>
        <taxon>Pezizomycotina</taxon>
        <taxon>Dothideomycetes</taxon>
        <taxon>Dothideomycetidae</taxon>
        <taxon>Mycosphaerellales</taxon>
        <taxon>Mycosphaerellaceae</taxon>
        <taxon>Sphaerulina</taxon>
    </lineage>
</organism>
<dbReference type="RefSeq" id="XP_016756449.1">
    <property type="nucleotide sequence ID" value="XM_016907191.1"/>
</dbReference>
<evidence type="ECO:0000256" key="2">
    <source>
        <dbReference type="SAM" id="MobiDB-lite"/>
    </source>
</evidence>
<evidence type="ECO:0000313" key="4">
    <source>
        <dbReference type="Proteomes" id="UP000016931"/>
    </source>
</evidence>
<dbReference type="EMBL" id="KB456271">
    <property type="protein sequence ID" value="EMF08328.1"/>
    <property type="molecule type" value="Genomic_DNA"/>
</dbReference>
<keyword evidence="1" id="KW-0175">Coiled coil</keyword>
<dbReference type="GeneID" id="27904328"/>
<dbReference type="HOGENOM" id="CLU_1355415_0_0_1"/>
<evidence type="ECO:0000313" key="3">
    <source>
        <dbReference type="EMBL" id="EMF08328.1"/>
    </source>
</evidence>
<proteinExistence type="predicted"/>
<feature type="coiled-coil region" evidence="1">
    <location>
        <begin position="20"/>
        <end position="47"/>
    </location>
</feature>